<feature type="domain" description="AAR2 C-terminal" evidence="3">
    <location>
        <begin position="248"/>
        <end position="497"/>
    </location>
</feature>
<proteinExistence type="inferred from homology"/>
<evidence type="ECO:0000256" key="2">
    <source>
        <dbReference type="SAM" id="MobiDB-lite"/>
    </source>
</evidence>
<dbReference type="Gene3D" id="1.25.40.550">
    <property type="entry name" value="Aar2, C-terminal domain-like"/>
    <property type="match status" value="1"/>
</dbReference>
<feature type="region of interest" description="Disordered" evidence="2">
    <location>
        <begin position="330"/>
        <end position="362"/>
    </location>
</feature>
<feature type="region of interest" description="Disordered" evidence="2">
    <location>
        <begin position="53"/>
        <end position="75"/>
    </location>
</feature>
<accession>A0ABN7IPD7</accession>
<feature type="compositionally biased region" description="Acidic residues" evidence="2">
    <location>
        <begin position="412"/>
        <end position="422"/>
    </location>
</feature>
<dbReference type="PANTHER" id="PTHR12689:SF4">
    <property type="entry name" value="PROTEIN AAR2 HOMOLOG"/>
    <property type="match status" value="1"/>
</dbReference>
<comment type="caution">
    <text evidence="5">The sequence shown here is derived from an EMBL/GenBank/DDBJ whole genome shotgun (WGS) entry which is preliminary data.</text>
</comment>
<dbReference type="InterPro" id="IPR033648">
    <property type="entry name" value="AAR2_C"/>
</dbReference>
<sequence length="533" mass="57954">MRSSAASASASSPRGAVLDAPLSQHTASSLFPRSAFLLLDPPPAPNTTLTIDASPYYTTSSSSQQQQQQQQKSKLQGFKLIPDGIHLLTLTSDGTQTIHLQGVIFFSSGHQVLLRSIAGDTTLVAPDQPPSSLLSRTHSPAAQPQTLVGQDHLRTLDPYLIPYPHTTRSAWTDASAHLSRADVGPGVVSRVCGIDEWTGDAHVDSFTELDSSTPSSAPGTGLSAAERRLEEQLRSGGVSTTKEEKLRFTSFDLRRSWKVGTVGTELTRWSVDKSWLLADTVRRAGGLSILLAEFELAFLLFHRLHSPAAHSHWTALLALFSQSGHACSRAPAHFDAHPADPRSKEGRGTGEEEEQGQGLEREIGEVVGKERDMHARFLQTVLAQLRLIVAHSQASSSSSSSSSPQQSTPDDNNGDEDDDDQDFFSTLHPTLESDLLRELSTVRRNISAGLASRAAFQRTKPTSSPQTQSKAEEIESLLAAWRALSHFSSQYFGWSLDDELDEEAEVREDEEAEEGEDAPVVVELEDEYGDIEG</sequence>
<dbReference type="Pfam" id="PF20981">
    <property type="entry name" value="AAR2_1st"/>
    <property type="match status" value="1"/>
</dbReference>
<dbReference type="InterPro" id="IPR007946">
    <property type="entry name" value="AAR2"/>
</dbReference>
<evidence type="ECO:0000259" key="3">
    <source>
        <dbReference type="Pfam" id="PF05282"/>
    </source>
</evidence>
<feature type="compositionally biased region" description="Low complexity" evidence="2">
    <location>
        <begin position="393"/>
        <end position="411"/>
    </location>
</feature>
<name>A0ABN7IPD7_9BASI</name>
<keyword evidence="6" id="KW-1185">Reference proteome</keyword>
<dbReference type="InterPro" id="IPR033647">
    <property type="entry name" value="Aar2_N"/>
</dbReference>
<dbReference type="CDD" id="cd13778">
    <property type="entry name" value="Aar2_C"/>
    <property type="match status" value="1"/>
</dbReference>
<feature type="region of interest" description="Disordered" evidence="2">
    <location>
        <begin position="393"/>
        <end position="425"/>
    </location>
</feature>
<dbReference type="Pfam" id="PF05282">
    <property type="entry name" value="AAR2"/>
    <property type="match status" value="1"/>
</dbReference>
<evidence type="ECO:0000259" key="4">
    <source>
        <dbReference type="Pfam" id="PF20981"/>
    </source>
</evidence>
<dbReference type="InterPro" id="IPR038514">
    <property type="entry name" value="AAR2_C_sf"/>
</dbReference>
<dbReference type="Proteomes" id="UP000836402">
    <property type="component" value="Unassembled WGS sequence"/>
</dbReference>
<dbReference type="EMBL" id="CAJHJG010001223">
    <property type="protein sequence ID" value="CAD6910389.1"/>
    <property type="molecule type" value="Genomic_DNA"/>
</dbReference>
<reference evidence="5" key="1">
    <citation type="submission" date="2020-10" db="EMBL/GenBank/DDBJ databases">
        <authorList>
            <person name="Sedaghatjoo S."/>
        </authorList>
    </citation>
    <scope>NUCLEOTIDE SEQUENCE</scope>
    <source>
        <strain evidence="5">AZH3</strain>
    </source>
</reference>
<feature type="compositionally biased region" description="Low complexity" evidence="2">
    <location>
        <begin position="60"/>
        <end position="74"/>
    </location>
</feature>
<evidence type="ECO:0000313" key="6">
    <source>
        <dbReference type="Proteomes" id="UP000836402"/>
    </source>
</evidence>
<dbReference type="InterPro" id="IPR038516">
    <property type="entry name" value="AAR2_N_sf"/>
</dbReference>
<evidence type="ECO:0008006" key="7">
    <source>
        <dbReference type="Google" id="ProtNLM"/>
    </source>
</evidence>
<evidence type="ECO:0000256" key="1">
    <source>
        <dbReference type="ARBA" id="ARBA00006281"/>
    </source>
</evidence>
<feature type="domain" description="AAR2 N-terminal" evidence="4">
    <location>
        <begin position="67"/>
        <end position="191"/>
    </location>
</feature>
<evidence type="ECO:0000313" key="5">
    <source>
        <dbReference type="EMBL" id="CAD6910389.1"/>
    </source>
</evidence>
<gene>
    <name evidence="5" type="ORF">JKIAZH3_G6663</name>
</gene>
<dbReference type="PANTHER" id="PTHR12689">
    <property type="entry name" value="A1 CISTRON SPLICING FACTOR AAR2-RELATED"/>
    <property type="match status" value="1"/>
</dbReference>
<dbReference type="Gene3D" id="2.60.34.20">
    <property type="match status" value="1"/>
</dbReference>
<comment type="similarity">
    <text evidence="1">Belongs to the AAR2 family.</text>
</comment>
<organism evidence="5 6">
    <name type="scientific">Tilletia caries</name>
    <name type="common">wheat bunt fungus</name>
    <dbReference type="NCBI Taxonomy" id="13290"/>
    <lineage>
        <taxon>Eukaryota</taxon>
        <taxon>Fungi</taxon>
        <taxon>Dikarya</taxon>
        <taxon>Basidiomycota</taxon>
        <taxon>Ustilaginomycotina</taxon>
        <taxon>Exobasidiomycetes</taxon>
        <taxon>Tilletiales</taxon>
        <taxon>Tilletiaceae</taxon>
        <taxon>Tilletia</taxon>
    </lineage>
</organism>
<protein>
    <recommendedName>
        <fullName evidence="7">A1 cistron-splicing factor AAR2</fullName>
    </recommendedName>
</protein>
<feature type="compositionally biased region" description="Basic and acidic residues" evidence="2">
    <location>
        <begin position="332"/>
        <end position="350"/>
    </location>
</feature>